<evidence type="ECO:0000256" key="8">
    <source>
        <dbReference type="ARBA" id="ARBA00023288"/>
    </source>
</evidence>
<keyword evidence="4 10" id="KW-0812">Transmembrane</keyword>
<evidence type="ECO:0000256" key="1">
    <source>
        <dbReference type="ARBA" id="ARBA00004127"/>
    </source>
</evidence>
<gene>
    <name evidence="13" type="ORF">PGLA2088_LOCUS35202</name>
</gene>
<comment type="domain">
    <text evidence="10">The DHHC domain is required for palmitoyltransferase activity.</text>
</comment>
<dbReference type="InterPro" id="IPR001594">
    <property type="entry name" value="Palmitoyltrfase_DHHC"/>
</dbReference>
<keyword evidence="3 10" id="KW-0808">Transferase</keyword>
<dbReference type="PANTHER" id="PTHR22883:SF301">
    <property type="entry name" value="PALMITOYLTRANSFERASE ZDHHC12"/>
    <property type="match status" value="1"/>
</dbReference>
<feature type="compositionally biased region" description="Low complexity" evidence="11">
    <location>
        <begin position="77"/>
        <end position="86"/>
    </location>
</feature>
<feature type="domain" description="Palmitoyltransferase DHHC" evidence="12">
    <location>
        <begin position="252"/>
        <end position="354"/>
    </location>
</feature>
<evidence type="ECO:0000256" key="2">
    <source>
        <dbReference type="ARBA" id="ARBA00008574"/>
    </source>
</evidence>
<evidence type="ECO:0000256" key="5">
    <source>
        <dbReference type="ARBA" id="ARBA00022989"/>
    </source>
</evidence>
<evidence type="ECO:0000256" key="10">
    <source>
        <dbReference type="RuleBase" id="RU079119"/>
    </source>
</evidence>
<proteinExistence type="inferred from homology"/>
<dbReference type="AlphaFoldDB" id="A0A813KJQ7"/>
<keyword evidence="6 10" id="KW-0472">Membrane</keyword>
<accession>A0A813KJQ7</accession>
<feature type="transmembrane region" description="Helical" evidence="10">
    <location>
        <begin position="287"/>
        <end position="310"/>
    </location>
</feature>
<keyword evidence="9 10" id="KW-0012">Acyltransferase</keyword>
<feature type="transmembrane region" description="Helical" evidence="10">
    <location>
        <begin position="322"/>
        <end position="343"/>
    </location>
</feature>
<comment type="subcellular location">
    <subcellularLocation>
        <location evidence="1">Endomembrane system</location>
        <topology evidence="1">Multi-pass membrane protein</topology>
    </subcellularLocation>
</comment>
<evidence type="ECO:0000256" key="9">
    <source>
        <dbReference type="ARBA" id="ARBA00023315"/>
    </source>
</evidence>
<comment type="similarity">
    <text evidence="2 10">Belongs to the DHHC palmitoyltransferase family.</text>
</comment>
<dbReference type="PANTHER" id="PTHR22883">
    <property type="entry name" value="ZINC FINGER DHHC DOMAIN CONTAINING PROTEIN"/>
    <property type="match status" value="1"/>
</dbReference>
<evidence type="ECO:0000313" key="14">
    <source>
        <dbReference type="Proteomes" id="UP000626109"/>
    </source>
</evidence>
<comment type="catalytic activity">
    <reaction evidence="10">
        <text>L-cysteinyl-[protein] + hexadecanoyl-CoA = S-hexadecanoyl-L-cysteinyl-[protein] + CoA</text>
        <dbReference type="Rhea" id="RHEA:36683"/>
        <dbReference type="Rhea" id="RHEA-COMP:10131"/>
        <dbReference type="Rhea" id="RHEA-COMP:11032"/>
        <dbReference type="ChEBI" id="CHEBI:29950"/>
        <dbReference type="ChEBI" id="CHEBI:57287"/>
        <dbReference type="ChEBI" id="CHEBI:57379"/>
        <dbReference type="ChEBI" id="CHEBI:74151"/>
        <dbReference type="EC" id="2.3.1.225"/>
    </reaction>
</comment>
<evidence type="ECO:0000256" key="3">
    <source>
        <dbReference type="ARBA" id="ARBA00022679"/>
    </source>
</evidence>
<dbReference type="PROSITE" id="PS50216">
    <property type="entry name" value="DHHC"/>
    <property type="match status" value="1"/>
</dbReference>
<dbReference type="EMBL" id="CAJNNW010031766">
    <property type="protein sequence ID" value="CAE8708967.1"/>
    <property type="molecule type" value="Genomic_DNA"/>
</dbReference>
<dbReference type="InterPro" id="IPR039859">
    <property type="entry name" value="PFA4/ZDH16/20/ERF2-like"/>
</dbReference>
<protein>
    <recommendedName>
        <fullName evidence="10">Palmitoyltransferase</fullName>
        <ecNumber evidence="10">2.3.1.225</ecNumber>
    </recommendedName>
</protein>
<evidence type="ECO:0000256" key="4">
    <source>
        <dbReference type="ARBA" id="ARBA00022692"/>
    </source>
</evidence>
<keyword evidence="5 10" id="KW-1133">Transmembrane helix</keyword>
<sequence length="446" mass="49525">MSSTSLPWSSALAAPLLSPRSADPPAPVEPPRFLGSPSQSESAGASTAASPLVVDRPQGAVLLSGLASIGPPPPRSPWTTPASRSPEQSGRDATPMVAWSPLHASVAHADTPHTKTGTPKLRTARGSYDPSPLRRLDSRAYSEEGCLAGDETRKSKQLVQEDATSTLRRWTIVSGLLLPLWVLPATLATATLLSALCMRFVQLPLLAELELLEAPCTVYGSFHALYGATFGCMAYCMASDPGQLRRSVDKLPRRCHKAWTHHLPIRRYDHYCRWLMNCIGLLNHREFFTMLAGLQAIAVLGILVDAALVVQGPQRVLDARQCFLILLHLVLSTAASSIVHSVLRLHIGFISRNELCSEWRDDKFARIGVSTRRWDGVLLKDHLGQDEFDRLNNCLVRDLSAGEFNDFDVDSFVYDPLENDFDRGLRQNWYTFWCRRRWDKDELGEF</sequence>
<comment type="caution">
    <text evidence="13">The sequence shown here is derived from an EMBL/GenBank/DDBJ whole genome shotgun (WGS) entry which is preliminary data.</text>
</comment>
<dbReference type="Pfam" id="PF01529">
    <property type="entry name" value="DHHC"/>
    <property type="match status" value="1"/>
</dbReference>
<keyword evidence="7" id="KW-0564">Palmitate</keyword>
<keyword evidence="8" id="KW-0449">Lipoprotein</keyword>
<dbReference type="Proteomes" id="UP000626109">
    <property type="component" value="Unassembled WGS sequence"/>
</dbReference>
<dbReference type="EC" id="2.3.1.225" evidence="10"/>
<evidence type="ECO:0000256" key="7">
    <source>
        <dbReference type="ARBA" id="ARBA00023139"/>
    </source>
</evidence>
<name>A0A813KJQ7_POLGL</name>
<dbReference type="GO" id="GO:0005794">
    <property type="term" value="C:Golgi apparatus"/>
    <property type="evidence" value="ECO:0007669"/>
    <property type="project" value="TreeGrafter"/>
</dbReference>
<evidence type="ECO:0000313" key="13">
    <source>
        <dbReference type="EMBL" id="CAE8708967.1"/>
    </source>
</evidence>
<dbReference type="GO" id="GO:0006612">
    <property type="term" value="P:protein targeting to membrane"/>
    <property type="evidence" value="ECO:0007669"/>
    <property type="project" value="TreeGrafter"/>
</dbReference>
<evidence type="ECO:0000259" key="12">
    <source>
        <dbReference type="Pfam" id="PF01529"/>
    </source>
</evidence>
<feature type="compositionally biased region" description="Polar residues" evidence="11">
    <location>
        <begin position="36"/>
        <end position="49"/>
    </location>
</feature>
<evidence type="ECO:0000256" key="11">
    <source>
        <dbReference type="SAM" id="MobiDB-lite"/>
    </source>
</evidence>
<reference evidence="13" key="1">
    <citation type="submission" date="2021-02" db="EMBL/GenBank/DDBJ databases">
        <authorList>
            <person name="Dougan E. K."/>
            <person name="Rhodes N."/>
            <person name="Thang M."/>
            <person name="Chan C."/>
        </authorList>
    </citation>
    <scope>NUCLEOTIDE SEQUENCE</scope>
</reference>
<dbReference type="GO" id="GO:0005783">
    <property type="term" value="C:endoplasmic reticulum"/>
    <property type="evidence" value="ECO:0007669"/>
    <property type="project" value="TreeGrafter"/>
</dbReference>
<feature type="region of interest" description="Disordered" evidence="11">
    <location>
        <begin position="16"/>
        <end position="135"/>
    </location>
</feature>
<dbReference type="GO" id="GO:0019706">
    <property type="term" value="F:protein-cysteine S-palmitoyltransferase activity"/>
    <property type="evidence" value="ECO:0007669"/>
    <property type="project" value="UniProtKB-EC"/>
</dbReference>
<organism evidence="13 14">
    <name type="scientific">Polarella glacialis</name>
    <name type="common">Dinoflagellate</name>
    <dbReference type="NCBI Taxonomy" id="89957"/>
    <lineage>
        <taxon>Eukaryota</taxon>
        <taxon>Sar</taxon>
        <taxon>Alveolata</taxon>
        <taxon>Dinophyceae</taxon>
        <taxon>Suessiales</taxon>
        <taxon>Suessiaceae</taxon>
        <taxon>Polarella</taxon>
    </lineage>
</organism>
<evidence type="ECO:0000256" key="6">
    <source>
        <dbReference type="ARBA" id="ARBA00023136"/>
    </source>
</evidence>